<dbReference type="RefSeq" id="XP_008615342.1">
    <property type="nucleotide sequence ID" value="XM_008617120.1"/>
</dbReference>
<evidence type="ECO:0000313" key="2">
    <source>
        <dbReference type="Proteomes" id="UP000030762"/>
    </source>
</evidence>
<dbReference type="InParanoid" id="T0Q003"/>
<organism evidence="1 2">
    <name type="scientific">Saprolegnia diclina (strain VS20)</name>
    <dbReference type="NCBI Taxonomy" id="1156394"/>
    <lineage>
        <taxon>Eukaryota</taxon>
        <taxon>Sar</taxon>
        <taxon>Stramenopiles</taxon>
        <taxon>Oomycota</taxon>
        <taxon>Saprolegniomycetes</taxon>
        <taxon>Saprolegniales</taxon>
        <taxon>Saprolegniaceae</taxon>
        <taxon>Saprolegnia</taxon>
    </lineage>
</organism>
<dbReference type="EMBL" id="JH767170">
    <property type="protein sequence ID" value="EQC31169.1"/>
    <property type="molecule type" value="Genomic_DNA"/>
</dbReference>
<name>T0Q003_SAPDV</name>
<gene>
    <name evidence="1" type="ORF">SDRG_11096</name>
</gene>
<dbReference type="GeneID" id="19951823"/>
<keyword evidence="2" id="KW-1185">Reference proteome</keyword>
<reference evidence="1 2" key="1">
    <citation type="submission" date="2012-04" db="EMBL/GenBank/DDBJ databases">
        <title>The Genome Sequence of Saprolegnia declina VS20.</title>
        <authorList>
            <consortium name="The Broad Institute Genome Sequencing Platform"/>
            <person name="Russ C."/>
            <person name="Nusbaum C."/>
            <person name="Tyler B."/>
            <person name="van West P."/>
            <person name="Dieguez-Uribeondo J."/>
            <person name="de Bruijn I."/>
            <person name="Tripathy S."/>
            <person name="Jiang R."/>
            <person name="Young S.K."/>
            <person name="Zeng Q."/>
            <person name="Gargeya S."/>
            <person name="Fitzgerald M."/>
            <person name="Haas B."/>
            <person name="Abouelleil A."/>
            <person name="Alvarado L."/>
            <person name="Arachchi H.M."/>
            <person name="Berlin A."/>
            <person name="Chapman S.B."/>
            <person name="Goldberg J."/>
            <person name="Griggs A."/>
            <person name="Gujja S."/>
            <person name="Hansen M."/>
            <person name="Howarth C."/>
            <person name="Imamovic A."/>
            <person name="Larimer J."/>
            <person name="McCowen C."/>
            <person name="Montmayeur A."/>
            <person name="Murphy C."/>
            <person name="Neiman D."/>
            <person name="Pearson M."/>
            <person name="Priest M."/>
            <person name="Roberts A."/>
            <person name="Saif S."/>
            <person name="Shea T."/>
            <person name="Sisk P."/>
            <person name="Sykes S."/>
            <person name="Wortman J."/>
            <person name="Nusbaum C."/>
            <person name="Birren B."/>
        </authorList>
    </citation>
    <scope>NUCLEOTIDE SEQUENCE [LARGE SCALE GENOMIC DNA]</scope>
    <source>
        <strain evidence="1 2">VS20</strain>
    </source>
</reference>
<dbReference type="Proteomes" id="UP000030762">
    <property type="component" value="Unassembled WGS sequence"/>
</dbReference>
<dbReference type="AlphaFoldDB" id="T0Q003"/>
<accession>T0Q003</accession>
<evidence type="ECO:0000313" key="1">
    <source>
        <dbReference type="EMBL" id="EQC31169.1"/>
    </source>
</evidence>
<protein>
    <submittedName>
        <fullName evidence="1">Uncharacterized protein</fullName>
    </submittedName>
</protein>
<sequence length="705" mass="76885">MPQYPDCALVGSAKVAWTALGDLFQRGPPLLETGYVPTLRLPKIVVSSVEPRGDDLVLSLPLSDQKMQKMATRYPNATARPPVQPANASQAHADFFRAWGPKKPRQVTIVPGADIRFHDGWDTELHAHLSTDAKCIRPSNQLVLAHLVIDPRRGAPSLALATRPRDTIATLVVLLAPEDPHELHLKLERNGATHAWSEASEDPVQYAFLPVGASLVAAKSHGASPRVALVFHVTGSSALSYDDTGAIRRVDALLSKLSASSTIGVVRGIQMDLCRNCTTPEWSALPPLHKAFLHGLLRSAAYDVGLAAYSQHFGIQHFDPHPASPGAALVDMRDVKLDELVATGEGARYEYSVVLVFWPKRHLFQALGVAAFASAMRSFAPAAAHPYAVAITNAFGTEYLRTDSTAASHEALLQWLCDEDNVDGICRYLSAEALVDATCPWSLLAPWIQQQLAKYGWTPLAKAMNDLVARWCVDHAASLVASLAGVTDAPVCAPLEQDFVYECIRQLWVTLHTALLNPRVGATMQDDVLQRLLTDALHIEHYCYDQADMARWINARLPANHLLMLPTDVFSIIESFVWPTTSPVADIFGGMHSCSLLLGAMATALVHNAALNASPRVPCTWHCDDGSGTETVVAVSVSRLLSLLERNPRQKIEVAFLDDCRQSGTRFVRATLARVGNVSAKSLTNRFDLVAHVQRETSFLQQLRG</sequence>
<proteinExistence type="predicted"/>
<dbReference type="VEuPathDB" id="FungiDB:SDRG_11096"/>